<evidence type="ECO:0000313" key="3">
    <source>
        <dbReference type="EMBL" id="MBW95905.1"/>
    </source>
</evidence>
<dbReference type="Gene3D" id="1.25.40.10">
    <property type="entry name" value="Tetratricopeptide repeat domain"/>
    <property type="match status" value="2"/>
</dbReference>
<dbReference type="NCBIfam" id="TIGR00756">
    <property type="entry name" value="PPR"/>
    <property type="match status" value="2"/>
</dbReference>
<evidence type="ECO:0000256" key="2">
    <source>
        <dbReference type="PROSITE-ProRule" id="PRU00708"/>
    </source>
</evidence>
<feature type="repeat" description="PPR" evidence="2">
    <location>
        <begin position="279"/>
        <end position="313"/>
    </location>
</feature>
<dbReference type="AlphaFoldDB" id="A0A2P2JR12"/>
<name>A0A2P2JR12_RHIMU</name>
<reference evidence="3" key="1">
    <citation type="submission" date="2018-02" db="EMBL/GenBank/DDBJ databases">
        <title>Rhizophora mucronata_Transcriptome.</title>
        <authorList>
            <person name="Meera S.P."/>
            <person name="Sreeshan A."/>
            <person name="Augustine A."/>
        </authorList>
    </citation>
    <scope>NUCLEOTIDE SEQUENCE</scope>
    <source>
        <tissue evidence="3">Leaf</tissue>
    </source>
</reference>
<feature type="repeat" description="PPR" evidence="2">
    <location>
        <begin position="209"/>
        <end position="243"/>
    </location>
</feature>
<dbReference type="InterPro" id="IPR002885">
    <property type="entry name" value="PPR_rpt"/>
</dbReference>
<organism evidence="3">
    <name type="scientific">Rhizophora mucronata</name>
    <name type="common">Asiatic mangrove</name>
    <dbReference type="NCBI Taxonomy" id="61149"/>
    <lineage>
        <taxon>Eukaryota</taxon>
        <taxon>Viridiplantae</taxon>
        <taxon>Streptophyta</taxon>
        <taxon>Embryophyta</taxon>
        <taxon>Tracheophyta</taxon>
        <taxon>Spermatophyta</taxon>
        <taxon>Magnoliopsida</taxon>
        <taxon>eudicotyledons</taxon>
        <taxon>Gunneridae</taxon>
        <taxon>Pentapetalae</taxon>
        <taxon>rosids</taxon>
        <taxon>fabids</taxon>
        <taxon>Malpighiales</taxon>
        <taxon>Rhizophoraceae</taxon>
        <taxon>Rhizophora</taxon>
    </lineage>
</organism>
<sequence length="423" mass="47620">MAHYAGNSLPSSSLMYPRSDVIAKPICCQFPGNPVLQKLAKNFGSFKSSRLQPVVAALVDVKEAENVKKSEERPKFKWVEIDGTNISEALKRAISGLPYRMTKRCKAIMKQIICFSGQQQGSRRLSDLLGAWVRIMKPRRADWLSVLRELKRMEHTLYIEVAEFALLEESFEANFRDYTKLIHYYGNQNLLQEAENTLVAMKRGGFTCDQVTLTTMIHIYSKAGNLKLAKETFEELKLLGQPLDKRSYGSMIMAYIRGGKPSKGEALLREMDMQEIRAGTEVYKALLRAYSMVGDVEGTQRVFDMIQFAGIPPDVRVCALVINAYQMAGQSKKARIAFENMWSAGLEPSDKCVALVLAAYEKENKLDKALDFLMCLEREGVLIGKEASEILADWLRKLGVVKEVELVLGEYAPREVTSKIAVS</sequence>
<dbReference type="InterPro" id="IPR011990">
    <property type="entry name" value="TPR-like_helical_dom_sf"/>
</dbReference>
<proteinExistence type="predicted"/>
<dbReference type="PANTHER" id="PTHR46862:SF3">
    <property type="entry name" value="OS07G0661900 PROTEIN"/>
    <property type="match status" value="1"/>
</dbReference>
<keyword evidence="1" id="KW-0677">Repeat</keyword>
<protein>
    <submittedName>
        <fullName evidence="3">Uncharacterized protein MANES_01G265200</fullName>
    </submittedName>
</protein>
<feature type="repeat" description="PPR" evidence="2">
    <location>
        <begin position="314"/>
        <end position="348"/>
    </location>
</feature>
<dbReference type="PANTHER" id="PTHR46862">
    <property type="entry name" value="OS07G0661900 PROTEIN"/>
    <property type="match status" value="1"/>
</dbReference>
<dbReference type="PROSITE" id="PS51375">
    <property type="entry name" value="PPR"/>
    <property type="match status" value="4"/>
</dbReference>
<dbReference type="EMBL" id="GGEC01015422">
    <property type="protein sequence ID" value="MBW95905.1"/>
    <property type="molecule type" value="Transcribed_RNA"/>
</dbReference>
<feature type="repeat" description="PPR" evidence="2">
    <location>
        <begin position="244"/>
        <end position="278"/>
    </location>
</feature>
<dbReference type="Pfam" id="PF01535">
    <property type="entry name" value="PPR"/>
    <property type="match status" value="2"/>
</dbReference>
<evidence type="ECO:0000256" key="1">
    <source>
        <dbReference type="ARBA" id="ARBA00022737"/>
    </source>
</evidence>
<accession>A0A2P2JR12</accession>